<protein>
    <submittedName>
        <fullName evidence="3">Response regulator</fullName>
    </submittedName>
</protein>
<name>A0AA92HAG7_RHIRH</name>
<dbReference type="RefSeq" id="WP_062598408.1">
    <property type="nucleotide sequence ID" value="NZ_QDFR01000001.1"/>
</dbReference>
<gene>
    <name evidence="3" type="ORF">DC430_01205</name>
</gene>
<accession>A0AA92HAG7</accession>
<dbReference type="Proteomes" id="UP000244335">
    <property type="component" value="Unassembled WGS sequence"/>
</dbReference>
<keyword evidence="1" id="KW-0597">Phosphoprotein</keyword>
<dbReference type="InterPro" id="IPR001789">
    <property type="entry name" value="Sig_transdc_resp-reg_receiver"/>
</dbReference>
<feature type="domain" description="Response regulatory" evidence="2">
    <location>
        <begin position="5"/>
        <end position="116"/>
    </location>
</feature>
<feature type="modified residue" description="4-aspartylphosphate" evidence="1">
    <location>
        <position position="55"/>
    </location>
</feature>
<comment type="caution">
    <text evidence="3">The sequence shown here is derived from an EMBL/GenBank/DDBJ whole genome shotgun (WGS) entry which is preliminary data.</text>
</comment>
<dbReference type="GO" id="GO:0000160">
    <property type="term" value="P:phosphorelay signal transduction system"/>
    <property type="evidence" value="ECO:0007669"/>
    <property type="project" value="InterPro"/>
</dbReference>
<dbReference type="SUPFAM" id="SSF52172">
    <property type="entry name" value="CheY-like"/>
    <property type="match status" value="1"/>
</dbReference>
<organism evidence="3 4">
    <name type="scientific">Rhizobium rhizogenes</name>
    <name type="common">Agrobacterium rhizogenes</name>
    <dbReference type="NCBI Taxonomy" id="359"/>
    <lineage>
        <taxon>Bacteria</taxon>
        <taxon>Pseudomonadati</taxon>
        <taxon>Pseudomonadota</taxon>
        <taxon>Alphaproteobacteria</taxon>
        <taxon>Hyphomicrobiales</taxon>
        <taxon>Rhizobiaceae</taxon>
        <taxon>Rhizobium/Agrobacterium group</taxon>
        <taxon>Rhizobium</taxon>
    </lineage>
</organism>
<evidence type="ECO:0000259" key="2">
    <source>
        <dbReference type="PROSITE" id="PS50110"/>
    </source>
</evidence>
<dbReference type="Gene3D" id="3.40.50.2300">
    <property type="match status" value="1"/>
</dbReference>
<dbReference type="PROSITE" id="PS50110">
    <property type="entry name" value="RESPONSE_REGULATORY"/>
    <property type="match status" value="1"/>
</dbReference>
<evidence type="ECO:0000256" key="1">
    <source>
        <dbReference type="PROSITE-ProRule" id="PRU00169"/>
    </source>
</evidence>
<dbReference type="InterPro" id="IPR011006">
    <property type="entry name" value="CheY-like_superfamily"/>
</dbReference>
<sequence>MTRKSVLIVEDEIFVALDLQMTFEEAGWDVAGPFASIEQSSLYLKDHTPTCAVLDVRLIDGEVFPVADVLSERNIPFVFHSGHADGRQLAQRYEASAFCQKPCLPGKLLNELEKLSDRADPKSSEEVRASA</sequence>
<evidence type="ECO:0000313" key="3">
    <source>
        <dbReference type="EMBL" id="PVE56437.1"/>
    </source>
</evidence>
<reference evidence="3 4" key="1">
    <citation type="submission" date="2018-04" db="EMBL/GenBank/DDBJ databases">
        <authorList>
            <person name="Hagen T."/>
        </authorList>
    </citation>
    <scope>NUCLEOTIDE SEQUENCE [LARGE SCALE GENOMIC DNA]</scope>
    <source>
        <strain evidence="3 4">TPD7009</strain>
    </source>
</reference>
<dbReference type="EMBL" id="QDFR01000001">
    <property type="protein sequence ID" value="PVE56437.1"/>
    <property type="molecule type" value="Genomic_DNA"/>
</dbReference>
<dbReference type="SMART" id="SM00448">
    <property type="entry name" value="REC"/>
    <property type="match status" value="1"/>
</dbReference>
<dbReference type="AlphaFoldDB" id="A0AA92HAG7"/>
<evidence type="ECO:0000313" key="4">
    <source>
        <dbReference type="Proteomes" id="UP000244335"/>
    </source>
</evidence>
<proteinExistence type="predicted"/>